<keyword evidence="1" id="KW-1133">Transmembrane helix</keyword>
<keyword evidence="3" id="KW-1185">Reference proteome</keyword>
<feature type="transmembrane region" description="Helical" evidence="1">
    <location>
        <begin position="6"/>
        <end position="26"/>
    </location>
</feature>
<keyword evidence="1" id="KW-0812">Transmembrane</keyword>
<dbReference type="Proteomes" id="UP000887575">
    <property type="component" value="Unassembled WGS sequence"/>
</dbReference>
<dbReference type="AlphaFoldDB" id="A0AAF3F024"/>
<evidence type="ECO:0000256" key="1">
    <source>
        <dbReference type="SAM" id="Phobius"/>
    </source>
</evidence>
<reference evidence="4" key="1">
    <citation type="submission" date="2024-02" db="UniProtKB">
        <authorList>
            <consortium name="WormBaseParasite"/>
        </authorList>
    </citation>
    <scope>IDENTIFICATION</scope>
</reference>
<dbReference type="InterPro" id="IPR038050">
    <property type="entry name" value="Neuro_actylchol_rec"/>
</dbReference>
<dbReference type="GO" id="GO:0016020">
    <property type="term" value="C:membrane"/>
    <property type="evidence" value="ECO:0007669"/>
    <property type="project" value="InterPro"/>
</dbReference>
<dbReference type="WBParaSite" id="MBELARI_LOCUS19702">
    <property type="protein sequence ID" value="MBELARI_LOCUS19702"/>
    <property type="gene ID" value="MBELARI_LOCUS19702"/>
</dbReference>
<dbReference type="GO" id="GO:0004888">
    <property type="term" value="F:transmembrane signaling receptor activity"/>
    <property type="evidence" value="ECO:0007669"/>
    <property type="project" value="InterPro"/>
</dbReference>
<feature type="transmembrane region" description="Helical" evidence="1">
    <location>
        <begin position="298"/>
        <end position="316"/>
    </location>
</feature>
<dbReference type="InterPro" id="IPR006201">
    <property type="entry name" value="Neur_channel"/>
</dbReference>
<dbReference type="Gene3D" id="1.20.58.390">
    <property type="entry name" value="Neurotransmitter-gated ion-channel transmembrane domain"/>
    <property type="match status" value="1"/>
</dbReference>
<keyword evidence="1" id="KW-0472">Membrane</keyword>
<dbReference type="InterPro" id="IPR036734">
    <property type="entry name" value="Neur_chan_lig-bd_sf"/>
</dbReference>
<name>A0AAF3F024_9BILA</name>
<accession>A0AAF3F024</accession>
<organism evidence="3 4">
    <name type="scientific">Mesorhabditis belari</name>
    <dbReference type="NCBI Taxonomy" id="2138241"/>
    <lineage>
        <taxon>Eukaryota</taxon>
        <taxon>Metazoa</taxon>
        <taxon>Ecdysozoa</taxon>
        <taxon>Nematoda</taxon>
        <taxon>Chromadorea</taxon>
        <taxon>Rhabditida</taxon>
        <taxon>Rhabditina</taxon>
        <taxon>Rhabditomorpha</taxon>
        <taxon>Rhabditoidea</taxon>
        <taxon>Rhabditidae</taxon>
        <taxon>Mesorhabditinae</taxon>
        <taxon>Mesorhabditis</taxon>
    </lineage>
</organism>
<sequence length="428" mass="49191">MQIDHLFFTFHFFHLLIFFTLFYQTTAQFDPDCKWRDNVTSVDEIAHHKYQVLEDCLYYKLSRDADKLQNKGNALMLLPPTVAAGETLDLEVMDVVLRQLWINEVFKEMNMNGFINLSWKDRRLRWDLGDYKTDNLNIKSFGKIWVPDINSEKYQTASSSSDYTAYQGINAKYTGNLTARLEFRMQAECEVDYSDFPNDIKHCCFNLRSTLFKYYIKYFLIGAQNGLNVENLRSNWHIVDSWVKKTNQDGDIKAEQLEICVTARRKSSTLSIELLIPVTVSALLLIIAPFFGKFKEQVNVKMFSLLIQFLAFQLLVNKTPQVGFGEHVPKIYLFYAFTLSMTVISLILTVIIAAVGRVQRKVPPAHRYTLLANVLNANICCGMEETPNTDGTSKDSSSDWLQIHVAVNNLISLLVLIIYVIGAIVIIF</sequence>
<evidence type="ECO:0000313" key="3">
    <source>
        <dbReference type="Proteomes" id="UP000887575"/>
    </source>
</evidence>
<protein>
    <submittedName>
        <fullName evidence="4">Neurotransmitter-gated ion-channel ligand-binding domain-containing protein</fullName>
    </submittedName>
</protein>
<feature type="transmembrane region" description="Helical" evidence="1">
    <location>
        <begin position="274"/>
        <end position="292"/>
    </location>
</feature>
<dbReference type="GO" id="GO:0005230">
    <property type="term" value="F:extracellular ligand-gated monoatomic ion channel activity"/>
    <property type="evidence" value="ECO:0007669"/>
    <property type="project" value="InterPro"/>
</dbReference>
<dbReference type="Gene3D" id="2.70.170.10">
    <property type="entry name" value="Neurotransmitter-gated ion-channel ligand-binding domain"/>
    <property type="match status" value="1"/>
</dbReference>
<dbReference type="FunFam" id="2.70.170.10:FF:000056">
    <property type="entry name" value="Ligand-Gated ion Channel"/>
    <property type="match status" value="1"/>
</dbReference>
<proteinExistence type="predicted"/>
<dbReference type="Pfam" id="PF02931">
    <property type="entry name" value="Neur_chan_LBD"/>
    <property type="match status" value="1"/>
</dbReference>
<evidence type="ECO:0000313" key="4">
    <source>
        <dbReference type="WBParaSite" id="MBELARI_LOCUS19702"/>
    </source>
</evidence>
<feature type="transmembrane region" description="Helical" evidence="1">
    <location>
        <begin position="403"/>
        <end position="427"/>
    </location>
</feature>
<feature type="transmembrane region" description="Helical" evidence="1">
    <location>
        <begin position="332"/>
        <end position="355"/>
    </location>
</feature>
<dbReference type="SUPFAM" id="SSF63712">
    <property type="entry name" value="Nicotinic receptor ligand binding domain-like"/>
    <property type="match status" value="1"/>
</dbReference>
<evidence type="ECO:0000259" key="2">
    <source>
        <dbReference type="Pfam" id="PF02931"/>
    </source>
</evidence>
<feature type="domain" description="Neurotransmitter-gated ion-channel ligand-binding" evidence="2">
    <location>
        <begin position="98"/>
        <end position="225"/>
    </location>
</feature>
<dbReference type="PANTHER" id="PTHR18945">
    <property type="entry name" value="NEUROTRANSMITTER GATED ION CHANNEL"/>
    <property type="match status" value="1"/>
</dbReference>
<dbReference type="InterPro" id="IPR006202">
    <property type="entry name" value="Neur_chan_lig-bd"/>
</dbReference>